<gene>
    <name evidence="2" type="ORF">LSINAPIS_LOCUS12531</name>
</gene>
<dbReference type="PANTHER" id="PTHR12242">
    <property type="entry name" value="OS02G0130600 PROTEIN-RELATED"/>
    <property type="match status" value="1"/>
</dbReference>
<dbReference type="AlphaFoldDB" id="A0A5E4QXA5"/>
<dbReference type="InterPro" id="IPR049352">
    <property type="entry name" value="Rost"/>
</dbReference>
<feature type="transmembrane region" description="Helical" evidence="1">
    <location>
        <begin position="75"/>
        <end position="98"/>
    </location>
</feature>
<protein>
    <recommendedName>
        <fullName evidence="4">Protein rolling stone</fullName>
    </recommendedName>
</protein>
<name>A0A5E4QXA5_9NEOP</name>
<evidence type="ECO:0000256" key="1">
    <source>
        <dbReference type="SAM" id="Phobius"/>
    </source>
</evidence>
<accession>A0A5E4QXA5</accession>
<reference evidence="2 3" key="1">
    <citation type="submission" date="2017-07" db="EMBL/GenBank/DDBJ databases">
        <authorList>
            <person name="Talla V."/>
            <person name="Backstrom N."/>
        </authorList>
    </citation>
    <scope>NUCLEOTIDE SEQUENCE [LARGE SCALE GENOMIC DNA]</scope>
</reference>
<keyword evidence="1" id="KW-0472">Membrane</keyword>
<keyword evidence="1" id="KW-0812">Transmembrane</keyword>
<evidence type="ECO:0008006" key="4">
    <source>
        <dbReference type="Google" id="ProtNLM"/>
    </source>
</evidence>
<proteinExistence type="predicted"/>
<dbReference type="Proteomes" id="UP000324832">
    <property type="component" value="Unassembled WGS sequence"/>
</dbReference>
<dbReference type="Pfam" id="PF21534">
    <property type="entry name" value="Rost"/>
    <property type="match status" value="1"/>
</dbReference>
<dbReference type="PANTHER" id="PTHR12242:SF1">
    <property type="entry name" value="MYND-TYPE DOMAIN-CONTAINING PROTEIN"/>
    <property type="match status" value="1"/>
</dbReference>
<keyword evidence="3" id="KW-1185">Reference proteome</keyword>
<organism evidence="2 3">
    <name type="scientific">Leptidea sinapis</name>
    <dbReference type="NCBI Taxonomy" id="189913"/>
    <lineage>
        <taxon>Eukaryota</taxon>
        <taxon>Metazoa</taxon>
        <taxon>Ecdysozoa</taxon>
        <taxon>Arthropoda</taxon>
        <taxon>Hexapoda</taxon>
        <taxon>Insecta</taxon>
        <taxon>Pterygota</taxon>
        <taxon>Neoptera</taxon>
        <taxon>Endopterygota</taxon>
        <taxon>Lepidoptera</taxon>
        <taxon>Glossata</taxon>
        <taxon>Ditrysia</taxon>
        <taxon>Papilionoidea</taxon>
        <taxon>Pieridae</taxon>
        <taxon>Dismorphiinae</taxon>
        <taxon>Leptidea</taxon>
    </lineage>
</organism>
<evidence type="ECO:0000313" key="2">
    <source>
        <dbReference type="EMBL" id="VVD02276.1"/>
    </source>
</evidence>
<evidence type="ECO:0000313" key="3">
    <source>
        <dbReference type="Proteomes" id="UP000324832"/>
    </source>
</evidence>
<dbReference type="EMBL" id="FZQP02005933">
    <property type="protein sequence ID" value="VVD02276.1"/>
    <property type="molecule type" value="Genomic_DNA"/>
</dbReference>
<sequence length="162" mass="18289">MSALQNIKDYFKNECQLHMVGLEHERPSEFYLSAWQSTRSSTPLLVWRALLFLASLGIVLTSFIMYILSPIPIGFWFIYLTHWGLTIMLFCTGFAVAVSMRCYFYGPITGVSEEIGPVLDVSIHGVNSVIMFLLLASSAHASRLVHLVHPAIFACTYVQHRT</sequence>
<feature type="transmembrane region" description="Helical" evidence="1">
    <location>
        <begin position="45"/>
        <end position="68"/>
    </location>
</feature>
<keyword evidence="1" id="KW-1133">Transmembrane helix</keyword>
<dbReference type="GO" id="GO:0016020">
    <property type="term" value="C:membrane"/>
    <property type="evidence" value="ECO:0007669"/>
    <property type="project" value="TreeGrafter"/>
</dbReference>